<dbReference type="Gene3D" id="2.60.120.650">
    <property type="entry name" value="Cupin"/>
    <property type="match status" value="1"/>
</dbReference>
<dbReference type="GO" id="GO:0141052">
    <property type="term" value="F:histone H3 demethylase activity"/>
    <property type="evidence" value="ECO:0007669"/>
    <property type="project" value="UniProtKB-ARBA"/>
</dbReference>
<dbReference type="GO" id="GO:0010468">
    <property type="term" value="P:regulation of gene expression"/>
    <property type="evidence" value="ECO:0007669"/>
    <property type="project" value="TreeGrafter"/>
</dbReference>
<evidence type="ECO:0000256" key="2">
    <source>
        <dbReference type="ARBA" id="ARBA00023004"/>
    </source>
</evidence>
<evidence type="ECO:0000313" key="4">
    <source>
        <dbReference type="EMBL" id="KAH9311254.1"/>
    </source>
</evidence>
<comment type="caution">
    <text evidence="4">The sequence shown here is derived from an EMBL/GenBank/DDBJ whole genome shotgun (WGS) entry which is preliminary data.</text>
</comment>
<proteinExistence type="predicted"/>
<gene>
    <name evidence="4" type="ORF">KI387_026289</name>
</gene>
<reference evidence="4 5" key="1">
    <citation type="journal article" date="2021" name="Nat. Plants">
        <title>The Taxus genome provides insights into paclitaxel biosynthesis.</title>
        <authorList>
            <person name="Xiong X."/>
            <person name="Gou J."/>
            <person name="Liao Q."/>
            <person name="Li Y."/>
            <person name="Zhou Q."/>
            <person name="Bi G."/>
            <person name="Li C."/>
            <person name="Du R."/>
            <person name="Wang X."/>
            <person name="Sun T."/>
            <person name="Guo L."/>
            <person name="Liang H."/>
            <person name="Lu P."/>
            <person name="Wu Y."/>
            <person name="Zhang Z."/>
            <person name="Ro D.K."/>
            <person name="Shang Y."/>
            <person name="Huang S."/>
            <person name="Yan J."/>
        </authorList>
    </citation>
    <scope>NUCLEOTIDE SEQUENCE [LARGE SCALE GENOMIC DNA]</scope>
    <source>
        <strain evidence="4">Ta-2019</strain>
    </source>
</reference>
<dbReference type="GO" id="GO:0046872">
    <property type="term" value="F:metal ion binding"/>
    <property type="evidence" value="ECO:0007669"/>
    <property type="project" value="UniProtKB-KW"/>
</dbReference>
<dbReference type="Proteomes" id="UP000824469">
    <property type="component" value="Unassembled WGS sequence"/>
</dbReference>
<dbReference type="PANTHER" id="PTHR10694:SF33">
    <property type="entry name" value="LYSINE-SPECIFIC DEMETHYLASE 5"/>
    <property type="match status" value="1"/>
</dbReference>
<organism evidence="4 5">
    <name type="scientific">Taxus chinensis</name>
    <name type="common">Chinese yew</name>
    <name type="synonym">Taxus wallichiana var. chinensis</name>
    <dbReference type="NCBI Taxonomy" id="29808"/>
    <lineage>
        <taxon>Eukaryota</taxon>
        <taxon>Viridiplantae</taxon>
        <taxon>Streptophyta</taxon>
        <taxon>Embryophyta</taxon>
        <taxon>Tracheophyta</taxon>
        <taxon>Spermatophyta</taxon>
        <taxon>Pinopsida</taxon>
        <taxon>Pinidae</taxon>
        <taxon>Conifers II</taxon>
        <taxon>Cupressales</taxon>
        <taxon>Taxaceae</taxon>
        <taxon>Taxus</taxon>
    </lineage>
</organism>
<sequence length="315" mass="35927">GVSDPMLYIGMLFSMFAWHVEDHYLYSINYHHCGASKTWYGVPGHAASDFENVVVEHVYGAEMAMREGVDAAFSLLIGKTTMFPPKILSDHGVPVYKAVQEPGEFVITFPQAYHAGFSHGFNCGEAVNFALVDWFTFGAAACKRYENLNRVQILPHEQLLCKEAMLLANRRLCSGDRSQHSMKTAFVRLIRLQHQFCWLLKKQEVHVFNSLGYDNNVLCSVCNHWCYVAFGICQSNMHTFSRGFLTFLTIKMQQRYIVGISREKGDGDSDCAPSRVKRQCRVLPENKISDQTMYCTLGLLGYWWWLLGGYIARIQ</sequence>
<dbReference type="AlphaFoldDB" id="A0AA38KZY1"/>
<keyword evidence="2" id="KW-0408">Iron</keyword>
<dbReference type="Pfam" id="PF02373">
    <property type="entry name" value="JmjC"/>
    <property type="match status" value="1"/>
</dbReference>
<dbReference type="GO" id="GO:0005634">
    <property type="term" value="C:nucleus"/>
    <property type="evidence" value="ECO:0007669"/>
    <property type="project" value="TreeGrafter"/>
</dbReference>
<keyword evidence="5" id="KW-1185">Reference proteome</keyword>
<dbReference type="SMART" id="SM00558">
    <property type="entry name" value="JmjC"/>
    <property type="match status" value="1"/>
</dbReference>
<protein>
    <recommendedName>
        <fullName evidence="3">JmjC domain-containing protein</fullName>
    </recommendedName>
</protein>
<evidence type="ECO:0000259" key="3">
    <source>
        <dbReference type="PROSITE" id="PS51184"/>
    </source>
</evidence>
<dbReference type="PANTHER" id="PTHR10694">
    <property type="entry name" value="LYSINE-SPECIFIC DEMETHYLASE"/>
    <property type="match status" value="1"/>
</dbReference>
<evidence type="ECO:0000313" key="5">
    <source>
        <dbReference type="Proteomes" id="UP000824469"/>
    </source>
</evidence>
<accession>A0AA38KZY1</accession>
<keyword evidence="1" id="KW-0479">Metal-binding</keyword>
<dbReference type="InterPro" id="IPR003347">
    <property type="entry name" value="JmjC_dom"/>
</dbReference>
<dbReference type="EMBL" id="JAHRHJ020000006">
    <property type="protein sequence ID" value="KAH9311254.1"/>
    <property type="molecule type" value="Genomic_DNA"/>
</dbReference>
<feature type="non-terminal residue" evidence="4">
    <location>
        <position position="315"/>
    </location>
</feature>
<dbReference type="GO" id="GO:0000785">
    <property type="term" value="C:chromatin"/>
    <property type="evidence" value="ECO:0007669"/>
    <property type="project" value="TreeGrafter"/>
</dbReference>
<dbReference type="PROSITE" id="PS51184">
    <property type="entry name" value="JMJC"/>
    <property type="match status" value="1"/>
</dbReference>
<feature type="domain" description="JmjC" evidence="3">
    <location>
        <begin position="1"/>
        <end position="146"/>
    </location>
</feature>
<name>A0AA38KZY1_TAXCH</name>
<feature type="non-terminal residue" evidence="4">
    <location>
        <position position="1"/>
    </location>
</feature>
<evidence type="ECO:0000256" key="1">
    <source>
        <dbReference type="ARBA" id="ARBA00022723"/>
    </source>
</evidence>
<dbReference type="SUPFAM" id="SSF51197">
    <property type="entry name" value="Clavaminate synthase-like"/>
    <property type="match status" value="1"/>
</dbReference>